<gene>
    <name evidence="1" type="ORF">VNO80_14248</name>
</gene>
<name>A0AAN9MMS6_PHACN</name>
<accession>A0AAN9MMS6</accession>
<proteinExistence type="predicted"/>
<keyword evidence="2" id="KW-1185">Reference proteome</keyword>
<organism evidence="1 2">
    <name type="scientific">Phaseolus coccineus</name>
    <name type="common">Scarlet runner bean</name>
    <name type="synonym">Phaseolus multiflorus</name>
    <dbReference type="NCBI Taxonomy" id="3886"/>
    <lineage>
        <taxon>Eukaryota</taxon>
        <taxon>Viridiplantae</taxon>
        <taxon>Streptophyta</taxon>
        <taxon>Embryophyta</taxon>
        <taxon>Tracheophyta</taxon>
        <taxon>Spermatophyta</taxon>
        <taxon>Magnoliopsida</taxon>
        <taxon>eudicotyledons</taxon>
        <taxon>Gunneridae</taxon>
        <taxon>Pentapetalae</taxon>
        <taxon>rosids</taxon>
        <taxon>fabids</taxon>
        <taxon>Fabales</taxon>
        <taxon>Fabaceae</taxon>
        <taxon>Papilionoideae</taxon>
        <taxon>50 kb inversion clade</taxon>
        <taxon>NPAAA clade</taxon>
        <taxon>indigoferoid/millettioid clade</taxon>
        <taxon>Phaseoleae</taxon>
        <taxon>Phaseolus</taxon>
    </lineage>
</organism>
<comment type="caution">
    <text evidence="1">The sequence shown here is derived from an EMBL/GenBank/DDBJ whole genome shotgun (WGS) entry which is preliminary data.</text>
</comment>
<reference evidence="1 2" key="1">
    <citation type="submission" date="2024-01" db="EMBL/GenBank/DDBJ databases">
        <title>The genomes of 5 underutilized Papilionoideae crops provide insights into root nodulation and disease resistanc.</title>
        <authorList>
            <person name="Jiang F."/>
        </authorList>
    </citation>
    <scope>NUCLEOTIDE SEQUENCE [LARGE SCALE GENOMIC DNA]</scope>
    <source>
        <strain evidence="1">JINMINGXINNONG_FW02</strain>
        <tissue evidence="1">Leaves</tissue>
    </source>
</reference>
<evidence type="ECO:0000313" key="2">
    <source>
        <dbReference type="Proteomes" id="UP001374584"/>
    </source>
</evidence>
<sequence>MFEHHGKIRKVVVTSAKAGQEMSRYGFVHFAERQTLEASLAKPQADQKSSWVANQHKSVAPHLGYDMVGAIEVGYGAAGFAQPLMYGPGPTPPGMTMMSMVLPHGRIEYVL</sequence>
<protein>
    <recommendedName>
        <fullName evidence="3">RRM domain-containing protein</fullName>
    </recommendedName>
</protein>
<dbReference type="Proteomes" id="UP001374584">
    <property type="component" value="Unassembled WGS sequence"/>
</dbReference>
<evidence type="ECO:0008006" key="3">
    <source>
        <dbReference type="Google" id="ProtNLM"/>
    </source>
</evidence>
<evidence type="ECO:0000313" key="1">
    <source>
        <dbReference type="EMBL" id="KAK7355003.1"/>
    </source>
</evidence>
<dbReference type="AlphaFoldDB" id="A0AAN9MMS6"/>
<dbReference type="EMBL" id="JAYMYR010000006">
    <property type="protein sequence ID" value="KAK7355003.1"/>
    <property type="molecule type" value="Genomic_DNA"/>
</dbReference>